<feature type="domain" description="GGDEF" evidence="11">
    <location>
        <begin position="945"/>
        <end position="1077"/>
    </location>
</feature>
<dbReference type="FunFam" id="3.30.70.270:FF:000001">
    <property type="entry name" value="Diguanylate cyclase domain protein"/>
    <property type="match status" value="1"/>
</dbReference>
<dbReference type="NCBIfam" id="TIGR00254">
    <property type="entry name" value="GGDEF"/>
    <property type="match status" value="1"/>
</dbReference>
<dbReference type="SMART" id="SM00086">
    <property type="entry name" value="PAC"/>
    <property type="match status" value="3"/>
</dbReference>
<keyword evidence="2 6" id="KW-0812">Transmembrane</keyword>
<dbReference type="InterPro" id="IPR000160">
    <property type="entry name" value="GGDEF_dom"/>
</dbReference>
<dbReference type="EC" id="2.7.7.65" evidence="12"/>
<dbReference type="Pfam" id="PF13185">
    <property type="entry name" value="GAF_2"/>
    <property type="match status" value="1"/>
</dbReference>
<dbReference type="PANTHER" id="PTHR44757:SF2">
    <property type="entry name" value="BIOFILM ARCHITECTURE MAINTENANCE PROTEIN MBAA"/>
    <property type="match status" value="1"/>
</dbReference>
<keyword evidence="12" id="KW-0548">Nucleotidyltransferase</keyword>
<accession>A0A6S6XXJ3</accession>
<dbReference type="GO" id="GO:0071732">
    <property type="term" value="P:cellular response to nitric oxide"/>
    <property type="evidence" value="ECO:0007669"/>
    <property type="project" value="UniProtKB-ARBA"/>
</dbReference>
<dbReference type="InterPro" id="IPR013656">
    <property type="entry name" value="PAS_4"/>
</dbReference>
<dbReference type="SMART" id="SM01079">
    <property type="entry name" value="CHASE"/>
    <property type="match status" value="1"/>
</dbReference>
<dbReference type="InterPro" id="IPR000014">
    <property type="entry name" value="PAS"/>
</dbReference>
<dbReference type="InterPro" id="IPR052155">
    <property type="entry name" value="Biofilm_reg_signaling"/>
</dbReference>
<dbReference type="SUPFAM" id="SSF55781">
    <property type="entry name" value="GAF domain-like"/>
    <property type="match status" value="1"/>
</dbReference>
<dbReference type="SMART" id="SM00065">
    <property type="entry name" value="GAF"/>
    <property type="match status" value="1"/>
</dbReference>
<dbReference type="InterPro" id="IPR001610">
    <property type="entry name" value="PAC"/>
</dbReference>
<dbReference type="Pfam" id="PF08448">
    <property type="entry name" value="PAS_4"/>
    <property type="match status" value="2"/>
</dbReference>
<comment type="subcellular location">
    <subcellularLocation>
        <location evidence="1">Membrane</location>
    </subcellularLocation>
</comment>
<evidence type="ECO:0000259" key="7">
    <source>
        <dbReference type="PROSITE" id="PS50112"/>
    </source>
</evidence>
<dbReference type="InterPro" id="IPR006189">
    <property type="entry name" value="CHASE_dom"/>
</dbReference>
<proteinExistence type="predicted"/>
<keyword evidence="12" id="KW-0808">Transferase</keyword>
<dbReference type="NCBIfam" id="TIGR00229">
    <property type="entry name" value="sensory_box"/>
    <property type="match status" value="3"/>
</dbReference>
<dbReference type="Gene3D" id="3.30.450.20">
    <property type="entry name" value="PAS domain"/>
    <property type="match status" value="3"/>
</dbReference>
<dbReference type="Pfam" id="PF13426">
    <property type="entry name" value="PAS_9"/>
    <property type="match status" value="1"/>
</dbReference>
<feature type="domain" description="PAC" evidence="8">
    <location>
        <begin position="564"/>
        <end position="616"/>
    </location>
</feature>
<dbReference type="Gene3D" id="3.30.450.350">
    <property type="entry name" value="CHASE domain"/>
    <property type="match status" value="1"/>
</dbReference>
<protein>
    <submittedName>
        <fullName evidence="12">Putative Diguanylate cyclase</fullName>
        <ecNumber evidence="12">2.7.7.65</ecNumber>
    </submittedName>
</protein>
<dbReference type="GO" id="GO:0007165">
    <property type="term" value="P:signal transduction"/>
    <property type="evidence" value="ECO:0007669"/>
    <property type="project" value="UniProtKB-ARBA"/>
</dbReference>
<feature type="domain" description="PAS" evidence="7">
    <location>
        <begin position="490"/>
        <end position="560"/>
    </location>
</feature>
<comment type="catalytic activity">
    <reaction evidence="5">
        <text>3',3'-c-di-GMP + H2O = 5'-phosphoguanylyl(3'-&gt;5')guanosine + H(+)</text>
        <dbReference type="Rhea" id="RHEA:24902"/>
        <dbReference type="ChEBI" id="CHEBI:15377"/>
        <dbReference type="ChEBI" id="CHEBI:15378"/>
        <dbReference type="ChEBI" id="CHEBI:58754"/>
        <dbReference type="ChEBI" id="CHEBI:58805"/>
        <dbReference type="EC" id="3.1.4.52"/>
    </reaction>
    <physiologicalReaction direction="left-to-right" evidence="5">
        <dbReference type="Rhea" id="RHEA:24903"/>
    </physiologicalReaction>
</comment>
<dbReference type="SUPFAM" id="SSF55785">
    <property type="entry name" value="PYP-like sensor domain (PAS domain)"/>
    <property type="match status" value="3"/>
</dbReference>
<evidence type="ECO:0000256" key="1">
    <source>
        <dbReference type="ARBA" id="ARBA00004370"/>
    </source>
</evidence>
<organism evidence="12 13">
    <name type="scientific">Denitratisoma oestradiolicum</name>
    <dbReference type="NCBI Taxonomy" id="311182"/>
    <lineage>
        <taxon>Bacteria</taxon>
        <taxon>Pseudomonadati</taxon>
        <taxon>Pseudomonadota</taxon>
        <taxon>Betaproteobacteria</taxon>
        <taxon>Nitrosomonadales</taxon>
        <taxon>Sterolibacteriaceae</taxon>
        <taxon>Denitratisoma</taxon>
    </lineage>
</organism>
<keyword evidence="4 6" id="KW-0472">Membrane</keyword>
<dbReference type="SMART" id="SM00052">
    <property type="entry name" value="EAL"/>
    <property type="match status" value="1"/>
</dbReference>
<dbReference type="GO" id="GO:0052621">
    <property type="term" value="F:diguanylate cyclase activity"/>
    <property type="evidence" value="ECO:0007669"/>
    <property type="project" value="UniProtKB-EC"/>
</dbReference>
<dbReference type="GO" id="GO:0071111">
    <property type="term" value="F:cyclic-guanylate-specific phosphodiesterase activity"/>
    <property type="evidence" value="ECO:0007669"/>
    <property type="project" value="UniProtKB-EC"/>
</dbReference>
<dbReference type="InterPro" id="IPR029787">
    <property type="entry name" value="Nucleotide_cyclase"/>
</dbReference>
<dbReference type="Proteomes" id="UP000515733">
    <property type="component" value="Chromosome"/>
</dbReference>
<dbReference type="CDD" id="cd01948">
    <property type="entry name" value="EAL"/>
    <property type="match status" value="1"/>
</dbReference>
<feature type="domain" description="CHASE" evidence="9">
    <location>
        <begin position="166"/>
        <end position="260"/>
    </location>
</feature>
<dbReference type="PROSITE" id="PS50113">
    <property type="entry name" value="PAC"/>
    <property type="match status" value="3"/>
</dbReference>
<dbReference type="Pfam" id="PF00563">
    <property type="entry name" value="EAL"/>
    <property type="match status" value="1"/>
</dbReference>
<dbReference type="InterPro" id="IPR000700">
    <property type="entry name" value="PAS-assoc_C"/>
</dbReference>
<dbReference type="FunFam" id="3.20.20.450:FF:000001">
    <property type="entry name" value="Cyclic di-GMP phosphodiesterase yahA"/>
    <property type="match status" value="1"/>
</dbReference>
<dbReference type="PROSITE" id="PS50883">
    <property type="entry name" value="EAL"/>
    <property type="match status" value="1"/>
</dbReference>
<dbReference type="EMBL" id="LR778301">
    <property type="protein sequence ID" value="CAB1370704.1"/>
    <property type="molecule type" value="Genomic_DNA"/>
</dbReference>
<dbReference type="InterPro" id="IPR043128">
    <property type="entry name" value="Rev_trsase/Diguanyl_cyclase"/>
</dbReference>
<evidence type="ECO:0000256" key="6">
    <source>
        <dbReference type="SAM" id="Phobius"/>
    </source>
</evidence>
<evidence type="ECO:0000256" key="4">
    <source>
        <dbReference type="ARBA" id="ARBA00023136"/>
    </source>
</evidence>
<evidence type="ECO:0000259" key="8">
    <source>
        <dbReference type="PROSITE" id="PS50113"/>
    </source>
</evidence>
<feature type="domain" description="PAC" evidence="8">
    <location>
        <begin position="437"/>
        <end position="489"/>
    </location>
</feature>
<dbReference type="Pfam" id="PF03924">
    <property type="entry name" value="CHASE"/>
    <property type="match status" value="1"/>
</dbReference>
<feature type="domain" description="EAL" evidence="10">
    <location>
        <begin position="1086"/>
        <end position="1340"/>
    </location>
</feature>
<dbReference type="InterPro" id="IPR035965">
    <property type="entry name" value="PAS-like_dom_sf"/>
</dbReference>
<evidence type="ECO:0000259" key="9">
    <source>
        <dbReference type="PROSITE" id="PS50839"/>
    </source>
</evidence>
<dbReference type="SMART" id="SM00091">
    <property type="entry name" value="PAS"/>
    <property type="match status" value="3"/>
</dbReference>
<evidence type="ECO:0000313" key="12">
    <source>
        <dbReference type="EMBL" id="CAB1370704.1"/>
    </source>
</evidence>
<dbReference type="PROSITE" id="PS50887">
    <property type="entry name" value="GGDEF"/>
    <property type="match status" value="1"/>
</dbReference>
<dbReference type="PANTHER" id="PTHR44757">
    <property type="entry name" value="DIGUANYLATE CYCLASE DGCP"/>
    <property type="match status" value="1"/>
</dbReference>
<name>A0A6S6XXJ3_9PROT</name>
<feature type="domain" description="PAC" evidence="8">
    <location>
        <begin position="861"/>
        <end position="913"/>
    </location>
</feature>
<dbReference type="CDD" id="cd00130">
    <property type="entry name" value="PAS"/>
    <property type="match status" value="3"/>
</dbReference>
<dbReference type="GO" id="GO:0016020">
    <property type="term" value="C:membrane"/>
    <property type="evidence" value="ECO:0007669"/>
    <property type="project" value="UniProtKB-SubCell"/>
</dbReference>
<feature type="domain" description="PAS" evidence="7">
    <location>
        <begin position="364"/>
        <end position="434"/>
    </location>
</feature>
<feature type="transmembrane region" description="Helical" evidence="6">
    <location>
        <begin position="34"/>
        <end position="51"/>
    </location>
</feature>
<dbReference type="PROSITE" id="PS50839">
    <property type="entry name" value="CHASE"/>
    <property type="match status" value="1"/>
</dbReference>
<dbReference type="SMART" id="SM00267">
    <property type="entry name" value="GGDEF"/>
    <property type="match status" value="1"/>
</dbReference>
<evidence type="ECO:0000259" key="11">
    <source>
        <dbReference type="PROSITE" id="PS50887"/>
    </source>
</evidence>
<dbReference type="InterPro" id="IPR001633">
    <property type="entry name" value="EAL_dom"/>
</dbReference>
<dbReference type="CDD" id="cd01949">
    <property type="entry name" value="GGDEF"/>
    <property type="match status" value="1"/>
</dbReference>
<evidence type="ECO:0000256" key="2">
    <source>
        <dbReference type="ARBA" id="ARBA00022692"/>
    </source>
</evidence>
<keyword evidence="13" id="KW-1185">Reference proteome</keyword>
<dbReference type="Pfam" id="PF00990">
    <property type="entry name" value="GGDEF"/>
    <property type="match status" value="1"/>
</dbReference>
<feature type="domain" description="PAS" evidence="7">
    <location>
        <begin position="788"/>
        <end position="833"/>
    </location>
</feature>
<dbReference type="Gene3D" id="3.30.70.270">
    <property type="match status" value="1"/>
</dbReference>
<dbReference type="InterPro" id="IPR003018">
    <property type="entry name" value="GAF"/>
</dbReference>
<evidence type="ECO:0000313" key="13">
    <source>
        <dbReference type="Proteomes" id="UP000515733"/>
    </source>
</evidence>
<evidence type="ECO:0000256" key="3">
    <source>
        <dbReference type="ARBA" id="ARBA00022989"/>
    </source>
</evidence>
<dbReference type="SUPFAM" id="SSF141868">
    <property type="entry name" value="EAL domain-like"/>
    <property type="match status" value="1"/>
</dbReference>
<sequence>MFYGAFASLWIIVSGYLLTIAVDDPVLQGRLEIAKGLLFVAATSMLVYFLARRLGAPAAAPDIRTFTSTRPPLAAAIGVFLIAALSSGILVRQSEQQRQMQHRARIANMAGDQAHAIQRNIEHALSATHALAALVRQGQGQIPDFERTASEMLKFYPGAASLQLAPNGIIRHIVPLAGNEQAIGHNLLQDPARNKEASLARDTGELTLAGPFELVQGGLGAVGRLPVYLDIPKPGFWGFTTVLIRFPQVLDDVRLAQMTEQGYAYALWRIHPDSGERQIIAASGSAPLADPVDQSVDLPNGRWTLSVAPLKGWHDPYGVAFKSALGLLFSLLLGYLAKLLVELRMYRQNLETLIEQRTLQLSTSEQRFRDMSDAAGAYLWEIDTNMVYTYVSDQSAHVKGYTPEQLLGHTPMEFMPPEDIQSVGEIVNRAIVNKSFFRLQHRDITPSGEIWWEEVYGSVYCDEQGKVIGLRGTGMSINARKQAEEELCRSERRFRDVAEISADWIWEVDAEGRYTYVSEGVTSLLGYAPQEVLGRMPFDFMAPDEAQAIGAAFAEIAAAKSPFSDLENIVLSKDGTPNITLTSGVPILDSAGGLLGYRGIDRDISARRTAEQRVWRLTNLYAALSECNQAIVRCNSEMALLPEICQDVVRFGGMKMAWIGILNAETREIRPVASFGAGLDYLKDINITTDASAPHGHGPVGTAIRENRPVWNQDFLGDPLATPWHKRAEQFGWGSVAALPLHRNGKVVGSFNLYAGETNAFDEDARKLLEEMAADISYALDGFERDASLKLAAEVFEQGKEGIMITDIQGKIVRVNRAFCEISGYDESEALGQGANLLSSGRQGKEFYREMWHSIDATGHWQGEIWNRRKDGHVYPEWLSISRVLGQEGKPSHYVGIFSDITQHKETDARIQRLAHFDALTGLPNRALLHDRARHAISMAQRSHEQLSVLFVDLDHFKNINDTLGHRIGDELLIEVGQRMKAMVREEDTVSRQGGDEFIVVLPGTDADGAAHVARKLIAAVTVAFKVEQYELIVTPSIGIAMYPSNGENFEALSQCADTAMYRAKQEGRNTFRFFTPEMQEHSARNLQLEGALRHALERKELTLHYQPQVSLSNGRIVGAEALLRWQHPELGSVAPAEFIPIAEDSGLILPIGEWVLRTAVQQMKTWLDTGMEPMVMAVNLSAVQFGHAHLPDLVAQILAEEGLAPQHLELELTEGVAMDDPLAAIAVMDDLHGRGIRVSIDDFGTGYSSLSYLKRFQVYKLKIDQSFVRDITTDPEDRAIVSAIISLANSLGLRTIAEGVESEDQLTFLREYGCQEVQGYYFSKPLSPEAFAAFSRRLP</sequence>
<keyword evidence="3 6" id="KW-1133">Transmembrane helix</keyword>
<dbReference type="InterPro" id="IPR029016">
    <property type="entry name" value="GAF-like_dom_sf"/>
</dbReference>
<dbReference type="Gene3D" id="3.20.20.450">
    <property type="entry name" value="EAL domain"/>
    <property type="match status" value="1"/>
</dbReference>
<evidence type="ECO:0000256" key="5">
    <source>
        <dbReference type="ARBA" id="ARBA00051114"/>
    </source>
</evidence>
<gene>
    <name evidence="12" type="ORF">DENOEST_3550</name>
</gene>
<dbReference type="PROSITE" id="PS50112">
    <property type="entry name" value="PAS"/>
    <property type="match status" value="3"/>
</dbReference>
<feature type="transmembrane region" description="Helical" evidence="6">
    <location>
        <begin position="6"/>
        <end position="22"/>
    </location>
</feature>
<dbReference type="SUPFAM" id="SSF55073">
    <property type="entry name" value="Nucleotide cyclase"/>
    <property type="match status" value="1"/>
</dbReference>
<dbReference type="InterPro" id="IPR035919">
    <property type="entry name" value="EAL_sf"/>
</dbReference>
<dbReference type="InterPro" id="IPR042240">
    <property type="entry name" value="CHASE_sf"/>
</dbReference>
<reference evidence="12 13" key="1">
    <citation type="submission" date="2020-03" db="EMBL/GenBank/DDBJ databases">
        <authorList>
            <consortium name="Genoscope - CEA"/>
            <person name="William W."/>
        </authorList>
    </citation>
    <scope>NUCLEOTIDE SEQUENCE [LARGE SCALE GENOMIC DNA]</scope>
    <source>
        <strain evidence="13">DSM 16959</strain>
    </source>
</reference>
<dbReference type="Gene3D" id="3.30.450.40">
    <property type="match status" value="1"/>
</dbReference>
<dbReference type="KEGG" id="doe:DENOEST_3550"/>
<feature type="transmembrane region" description="Helical" evidence="6">
    <location>
        <begin position="71"/>
        <end position="91"/>
    </location>
</feature>
<evidence type="ECO:0000259" key="10">
    <source>
        <dbReference type="PROSITE" id="PS50883"/>
    </source>
</evidence>